<protein>
    <submittedName>
        <fullName evidence="5">DNA mismatch repair protein MutT</fullName>
    </submittedName>
</protein>
<dbReference type="InterPro" id="IPR020084">
    <property type="entry name" value="NUDIX_hydrolase_CS"/>
</dbReference>
<evidence type="ECO:0000256" key="2">
    <source>
        <dbReference type="ARBA" id="ARBA00022801"/>
    </source>
</evidence>
<comment type="similarity">
    <text evidence="3">Belongs to the Nudix hydrolase family.</text>
</comment>
<organism evidence="5 6">
    <name type="scientific">Brevundimonas denitrificans</name>
    <dbReference type="NCBI Taxonomy" id="1443434"/>
    <lineage>
        <taxon>Bacteria</taxon>
        <taxon>Pseudomonadati</taxon>
        <taxon>Pseudomonadota</taxon>
        <taxon>Alphaproteobacteria</taxon>
        <taxon>Caulobacterales</taxon>
        <taxon>Caulobacteraceae</taxon>
        <taxon>Brevundimonas</taxon>
    </lineage>
</organism>
<comment type="caution">
    <text evidence="5">The sequence shown here is derived from an EMBL/GenBank/DDBJ whole genome shotgun (WGS) entry which is preliminary data.</text>
</comment>
<evidence type="ECO:0000313" key="5">
    <source>
        <dbReference type="EMBL" id="GLS01712.1"/>
    </source>
</evidence>
<dbReference type="PANTHER" id="PTHR21340:SF0">
    <property type="entry name" value="BIS(5'-NUCLEOSYL)-TETRAPHOSPHATASE [ASYMMETRICAL]"/>
    <property type="match status" value="1"/>
</dbReference>
<evidence type="ECO:0000256" key="1">
    <source>
        <dbReference type="ARBA" id="ARBA00001946"/>
    </source>
</evidence>
<dbReference type="InterPro" id="IPR020476">
    <property type="entry name" value="Nudix_hydrolase"/>
</dbReference>
<dbReference type="InterPro" id="IPR051325">
    <property type="entry name" value="Nudix_hydrolase_domain"/>
</dbReference>
<evidence type="ECO:0000313" key="6">
    <source>
        <dbReference type="Proteomes" id="UP001156921"/>
    </source>
</evidence>
<feature type="domain" description="Nudix hydrolase" evidence="4">
    <location>
        <begin position="16"/>
        <end position="147"/>
    </location>
</feature>
<dbReference type="Pfam" id="PF00293">
    <property type="entry name" value="NUDIX"/>
    <property type="match status" value="1"/>
</dbReference>
<keyword evidence="6" id="KW-1185">Reference proteome</keyword>
<proteinExistence type="inferred from homology"/>
<dbReference type="PRINTS" id="PR00502">
    <property type="entry name" value="NUDIXFAMILY"/>
</dbReference>
<keyword evidence="2 3" id="KW-0378">Hydrolase</keyword>
<dbReference type="PANTHER" id="PTHR21340">
    <property type="entry name" value="DIADENOSINE 5,5-P1,P4-TETRAPHOSPHATE PYROPHOSPHOHYDROLASE MUTT"/>
    <property type="match status" value="1"/>
</dbReference>
<accession>A0ABQ6BKH6</accession>
<evidence type="ECO:0000256" key="3">
    <source>
        <dbReference type="RuleBase" id="RU003476"/>
    </source>
</evidence>
<evidence type="ECO:0000259" key="4">
    <source>
        <dbReference type="PROSITE" id="PS51462"/>
    </source>
</evidence>
<dbReference type="InterPro" id="IPR015797">
    <property type="entry name" value="NUDIX_hydrolase-like_dom_sf"/>
</dbReference>
<gene>
    <name evidence="5" type="ORF">GCM10007859_17270</name>
</gene>
<dbReference type="EMBL" id="BSOY01000034">
    <property type="protein sequence ID" value="GLS01712.1"/>
    <property type="molecule type" value="Genomic_DNA"/>
</dbReference>
<reference evidence="6" key="1">
    <citation type="journal article" date="2019" name="Int. J. Syst. Evol. Microbiol.">
        <title>The Global Catalogue of Microorganisms (GCM) 10K type strain sequencing project: providing services to taxonomists for standard genome sequencing and annotation.</title>
        <authorList>
            <consortium name="The Broad Institute Genomics Platform"/>
            <consortium name="The Broad Institute Genome Sequencing Center for Infectious Disease"/>
            <person name="Wu L."/>
            <person name="Ma J."/>
        </authorList>
    </citation>
    <scope>NUCLEOTIDE SEQUENCE [LARGE SCALE GENOMIC DNA]</scope>
    <source>
        <strain evidence="6">NBRC 110107</strain>
    </source>
</reference>
<dbReference type="Proteomes" id="UP001156921">
    <property type="component" value="Unassembled WGS sequence"/>
</dbReference>
<dbReference type="Gene3D" id="3.90.79.10">
    <property type="entry name" value="Nucleoside Triphosphate Pyrophosphohydrolase"/>
    <property type="match status" value="1"/>
</dbReference>
<dbReference type="PROSITE" id="PS51462">
    <property type="entry name" value="NUDIX"/>
    <property type="match status" value="1"/>
</dbReference>
<dbReference type="RefSeq" id="WP_284222573.1">
    <property type="nucleotide sequence ID" value="NZ_BSOY01000034.1"/>
</dbReference>
<name>A0ABQ6BKH6_9CAUL</name>
<dbReference type="PROSITE" id="PS00893">
    <property type="entry name" value="NUDIX_BOX"/>
    <property type="match status" value="1"/>
</dbReference>
<comment type="cofactor">
    <cofactor evidence="1">
        <name>Mg(2+)</name>
        <dbReference type="ChEBI" id="CHEBI:18420"/>
    </cofactor>
</comment>
<dbReference type="InterPro" id="IPR000086">
    <property type="entry name" value="NUDIX_hydrolase_dom"/>
</dbReference>
<sequence length="149" mass="16711">MTRLQFGTAAPGLDHRPRPTAFGLVFEDGKLACVRVDRGEGSYFDLPGGAVDGDETEEQAVVREFLEETGMTARPITRIAEASQYFRKSDGEPINNIGGFWIVEQLALDPAAKVEADHDLIWLDPREALMRLRHDAHAWAVTVWLRRHV</sequence>
<dbReference type="SUPFAM" id="SSF55811">
    <property type="entry name" value="Nudix"/>
    <property type="match status" value="1"/>
</dbReference>